<evidence type="ECO:0000313" key="2">
    <source>
        <dbReference type="Proteomes" id="UP000017119"/>
    </source>
</evidence>
<organism evidence="1 2">
    <name type="scientific">Mycoplasma parvum str. Indiana</name>
    <dbReference type="NCBI Taxonomy" id="1403316"/>
    <lineage>
        <taxon>Bacteria</taxon>
        <taxon>Bacillati</taxon>
        <taxon>Mycoplasmatota</taxon>
        <taxon>Mollicutes</taxon>
        <taxon>Mycoplasmataceae</taxon>
        <taxon>Mycoplasma</taxon>
    </lineage>
</organism>
<reference evidence="1 2" key="1">
    <citation type="journal article" date="2013" name="Genome Announc.">
        <title>Genome Sequence of Mycoplasma parvum (Formerly Eperythrozoon parvum), a Diminutive Hemoplasma of the Pig.</title>
        <authorList>
            <person name="do Nascimento N.C."/>
            <person name="Dos Santos A.P."/>
            <person name="Chu Y."/>
            <person name="Guimaraes A.M."/>
            <person name="Pagliaro A."/>
            <person name="Messick J.B."/>
        </authorList>
    </citation>
    <scope>NUCLEOTIDE SEQUENCE [LARGE SCALE GENOMIC DNA]</scope>
    <source>
        <strain evidence="1 2">Indiana</strain>
    </source>
</reference>
<dbReference type="STRING" id="1403316.PRV_02905"/>
<dbReference type="HOGENOM" id="CLU_1420088_0_0_14"/>
<keyword evidence="2" id="KW-1185">Reference proteome</keyword>
<proteinExistence type="predicted"/>
<dbReference type="KEGG" id="mpv:PRV_02905"/>
<accession>U5ND07</accession>
<sequence length="192" mass="22519">MLVPTLFVGAISAGGWYYRDKIKEFFSPINNVEGDIQKNLSDISKTDQVERMEDYRTTYSSEFIRTFSDFEDLTCEFLIEAKEEGSKSIAAKDCEKFIEKNLGKKKNDWPFYWLRVKKENFEEFLKYYSLWGEKASLSQEHQNWTSSNNVFSCSWKDSKIEGRVEISCNLTKILGDNGEFFSHLLEQNKNKN</sequence>
<gene>
    <name evidence="1" type="ORF">PRV_02905</name>
</gene>
<protein>
    <submittedName>
        <fullName evidence="1">Uncharacterized protein</fullName>
    </submittedName>
</protein>
<evidence type="ECO:0000313" key="1">
    <source>
        <dbReference type="EMBL" id="AGX89307.1"/>
    </source>
</evidence>
<dbReference type="Proteomes" id="UP000017119">
    <property type="component" value="Chromosome"/>
</dbReference>
<name>U5ND07_9MOLU</name>
<dbReference type="PATRIC" id="fig|1403316.3.peg.544"/>
<dbReference type="EMBL" id="CP006771">
    <property type="protein sequence ID" value="AGX89307.1"/>
    <property type="molecule type" value="Genomic_DNA"/>
</dbReference>
<dbReference type="AlphaFoldDB" id="U5ND07"/>